<reference evidence="3" key="1">
    <citation type="submission" date="2018-08" db="EMBL/GenBank/DDBJ databases">
        <authorList>
            <person name="Kim S.-J."/>
            <person name="Jung G.-Y."/>
        </authorList>
    </citation>
    <scope>NUCLEOTIDE SEQUENCE [LARGE SCALE GENOMIC DNA]</scope>
    <source>
        <strain evidence="3">GY_G</strain>
    </source>
</reference>
<protein>
    <submittedName>
        <fullName evidence="2">Uncharacterized protein</fullName>
    </submittedName>
</protein>
<gene>
    <name evidence="2" type="ORF">DXH95_03070</name>
</gene>
<organism evidence="2 3">
    <name type="scientific">Sphingorhabdus pulchriflava</name>
    <dbReference type="NCBI Taxonomy" id="2292257"/>
    <lineage>
        <taxon>Bacteria</taxon>
        <taxon>Pseudomonadati</taxon>
        <taxon>Pseudomonadota</taxon>
        <taxon>Alphaproteobacteria</taxon>
        <taxon>Sphingomonadales</taxon>
        <taxon>Sphingomonadaceae</taxon>
        <taxon>Sphingorhabdus</taxon>
    </lineage>
</organism>
<feature type="coiled-coil region" evidence="1">
    <location>
        <begin position="78"/>
        <end position="105"/>
    </location>
</feature>
<evidence type="ECO:0000313" key="2">
    <source>
        <dbReference type="EMBL" id="RDV06422.1"/>
    </source>
</evidence>
<dbReference type="EMBL" id="QRGP01000001">
    <property type="protein sequence ID" value="RDV06422.1"/>
    <property type="molecule type" value="Genomic_DNA"/>
</dbReference>
<dbReference type="AlphaFoldDB" id="A0A371BFP4"/>
<evidence type="ECO:0000256" key="1">
    <source>
        <dbReference type="SAM" id="Coils"/>
    </source>
</evidence>
<accession>A0A371BFP4</accession>
<name>A0A371BFP4_9SPHN</name>
<dbReference type="Proteomes" id="UP000263833">
    <property type="component" value="Unassembled WGS sequence"/>
</dbReference>
<proteinExistence type="predicted"/>
<comment type="caution">
    <text evidence="2">The sequence shown here is derived from an EMBL/GenBank/DDBJ whole genome shotgun (WGS) entry which is preliminary data.</text>
</comment>
<keyword evidence="1" id="KW-0175">Coiled coil</keyword>
<sequence length="116" mass="11827">MKKVAILIAASELVLAVASSDTDGKPVILEAGEELTPELAKAHKLKKDDLDDLVTRGVLTEVSARLASASNAIDPAELAAANKRADAAEAKVAELTAKVEALEADLAAATAPAKNA</sequence>
<keyword evidence="3" id="KW-1185">Reference proteome</keyword>
<evidence type="ECO:0000313" key="3">
    <source>
        <dbReference type="Proteomes" id="UP000263833"/>
    </source>
</evidence>
<dbReference type="RefSeq" id="WP_115547975.1">
    <property type="nucleotide sequence ID" value="NZ_QRGP01000001.1"/>
</dbReference>